<feature type="compositionally biased region" description="Polar residues" evidence="1">
    <location>
        <begin position="239"/>
        <end position="255"/>
    </location>
</feature>
<evidence type="ECO:0000313" key="2">
    <source>
        <dbReference type="EMBL" id="TKA83426.1"/>
    </source>
</evidence>
<keyword evidence="3" id="KW-1185">Reference proteome</keyword>
<evidence type="ECO:0000256" key="1">
    <source>
        <dbReference type="SAM" id="MobiDB-lite"/>
    </source>
</evidence>
<dbReference type="AlphaFoldDB" id="A0A4U0Y3P6"/>
<reference evidence="2 3" key="1">
    <citation type="submission" date="2017-03" db="EMBL/GenBank/DDBJ databases">
        <title>Genomes of endolithic fungi from Antarctica.</title>
        <authorList>
            <person name="Coleine C."/>
            <person name="Masonjones S."/>
            <person name="Stajich J.E."/>
        </authorList>
    </citation>
    <scope>NUCLEOTIDE SEQUENCE [LARGE SCALE GENOMIC DNA]</scope>
    <source>
        <strain evidence="2 3">CCFEE 5184</strain>
    </source>
</reference>
<feature type="region of interest" description="Disordered" evidence="1">
    <location>
        <begin position="180"/>
        <end position="286"/>
    </location>
</feature>
<evidence type="ECO:0000313" key="3">
    <source>
        <dbReference type="Proteomes" id="UP000309340"/>
    </source>
</evidence>
<dbReference type="OrthoDB" id="3891326at2759"/>
<dbReference type="Proteomes" id="UP000309340">
    <property type="component" value="Unassembled WGS sequence"/>
</dbReference>
<name>A0A4U0Y3P6_9PEZI</name>
<proteinExistence type="predicted"/>
<sequence length="286" mass="31794">MYNNCNGANHDDRPGRLLEDLKAFIDTNRSVDENAIHQYLSSMHDPLQDSTYRSIWRDAVGYAYDSITHLQQRQNAYYVRARGLAHDSWQTPRGEELTRFVQDPHPRDEHGQRVRVAEVPMFDAVALDDEMMLTVTALRARLVLLLRAIAIKSVMCEGLSKVITEYLNPPSVVESVADGQGYRQGRGQGDMLPAQTPSSSSRTFGDMQPREAAARYGEKGQEYRIRGAGGESGAPWKRSSPSVHSGRLAQQSSMTPAGRVSPNFRGGGAGVPLPPSGPMGRQRRRW</sequence>
<organism evidence="2 3">
    <name type="scientific">Friedmanniomyces simplex</name>
    <dbReference type="NCBI Taxonomy" id="329884"/>
    <lineage>
        <taxon>Eukaryota</taxon>
        <taxon>Fungi</taxon>
        <taxon>Dikarya</taxon>
        <taxon>Ascomycota</taxon>
        <taxon>Pezizomycotina</taxon>
        <taxon>Dothideomycetes</taxon>
        <taxon>Dothideomycetidae</taxon>
        <taxon>Mycosphaerellales</taxon>
        <taxon>Teratosphaeriaceae</taxon>
        <taxon>Friedmanniomyces</taxon>
    </lineage>
</organism>
<accession>A0A4U0Y3P6</accession>
<gene>
    <name evidence="2" type="ORF">B0A55_00330</name>
</gene>
<protein>
    <submittedName>
        <fullName evidence="2">Uncharacterized protein</fullName>
    </submittedName>
</protein>
<dbReference type="EMBL" id="NAJQ01000009">
    <property type="protein sequence ID" value="TKA83426.1"/>
    <property type="molecule type" value="Genomic_DNA"/>
</dbReference>
<comment type="caution">
    <text evidence="2">The sequence shown here is derived from an EMBL/GenBank/DDBJ whole genome shotgun (WGS) entry which is preliminary data.</text>
</comment>
<feature type="compositionally biased region" description="Basic and acidic residues" evidence="1">
    <location>
        <begin position="208"/>
        <end position="225"/>
    </location>
</feature>